<accession>A0A6M4AUX6</accession>
<dbReference type="Pfam" id="PF13620">
    <property type="entry name" value="CarboxypepD_reg"/>
    <property type="match status" value="1"/>
</dbReference>
<dbReference type="InterPro" id="IPR008969">
    <property type="entry name" value="CarboxyPept-like_regulatory"/>
</dbReference>
<keyword evidence="7" id="KW-0732">Signal</keyword>
<keyword evidence="5" id="KW-0472">Membrane</keyword>
<evidence type="ECO:0000313" key="9">
    <source>
        <dbReference type="EMBL" id="QJQ32967.1"/>
    </source>
</evidence>
<evidence type="ECO:0000259" key="8">
    <source>
        <dbReference type="Pfam" id="PF25183"/>
    </source>
</evidence>
<dbReference type="Gene3D" id="2.40.170.20">
    <property type="entry name" value="TonB-dependent receptor, beta-barrel domain"/>
    <property type="match status" value="1"/>
</dbReference>
<dbReference type="InterPro" id="IPR037066">
    <property type="entry name" value="Plug_dom_sf"/>
</dbReference>
<evidence type="ECO:0000256" key="4">
    <source>
        <dbReference type="ARBA" id="ARBA00022692"/>
    </source>
</evidence>
<dbReference type="Gene3D" id="2.60.40.1120">
    <property type="entry name" value="Carboxypeptidase-like, regulatory domain"/>
    <property type="match status" value="1"/>
</dbReference>
<keyword evidence="4" id="KW-0812">Transmembrane</keyword>
<dbReference type="RefSeq" id="WP_169946758.1">
    <property type="nucleotide sequence ID" value="NZ_CP053015.1"/>
</dbReference>
<gene>
    <name evidence="9" type="ORF">GV829_11370</name>
</gene>
<name>A0A6M4AUX6_9SPHN</name>
<keyword evidence="3" id="KW-1134">Transmembrane beta strand</keyword>
<dbReference type="Pfam" id="PF25183">
    <property type="entry name" value="OMP_b-brl_4"/>
    <property type="match status" value="1"/>
</dbReference>
<dbReference type="PANTHER" id="PTHR30069">
    <property type="entry name" value="TONB-DEPENDENT OUTER MEMBRANE RECEPTOR"/>
    <property type="match status" value="1"/>
</dbReference>
<proteinExistence type="predicted"/>
<dbReference type="SUPFAM" id="SSF56935">
    <property type="entry name" value="Porins"/>
    <property type="match status" value="1"/>
</dbReference>
<dbReference type="GO" id="GO:0009279">
    <property type="term" value="C:cell outer membrane"/>
    <property type="evidence" value="ECO:0007669"/>
    <property type="project" value="UniProtKB-SubCell"/>
</dbReference>
<dbReference type="GO" id="GO:0044718">
    <property type="term" value="P:siderophore transmembrane transport"/>
    <property type="evidence" value="ECO:0007669"/>
    <property type="project" value="TreeGrafter"/>
</dbReference>
<dbReference type="Proteomes" id="UP000503018">
    <property type="component" value="Chromosome"/>
</dbReference>
<evidence type="ECO:0000256" key="2">
    <source>
        <dbReference type="ARBA" id="ARBA00022448"/>
    </source>
</evidence>
<evidence type="ECO:0000313" key="10">
    <source>
        <dbReference type="Proteomes" id="UP000503018"/>
    </source>
</evidence>
<evidence type="ECO:0000256" key="1">
    <source>
        <dbReference type="ARBA" id="ARBA00004571"/>
    </source>
</evidence>
<evidence type="ECO:0000256" key="5">
    <source>
        <dbReference type="ARBA" id="ARBA00023136"/>
    </source>
</evidence>
<protein>
    <submittedName>
        <fullName evidence="9">TonB-dependent receptor</fullName>
    </submittedName>
</protein>
<feature type="signal peptide" evidence="7">
    <location>
        <begin position="1"/>
        <end position="26"/>
    </location>
</feature>
<reference evidence="9 10" key="1">
    <citation type="submission" date="2020-01" db="EMBL/GenBank/DDBJ databases">
        <title>Sphingomonas sp. strain CSW-10.</title>
        <authorList>
            <person name="Chen W.-M."/>
        </authorList>
    </citation>
    <scope>NUCLEOTIDE SEQUENCE [LARGE SCALE GENOMIC DNA]</scope>
    <source>
        <strain evidence="9 10">CSW-10</strain>
    </source>
</reference>
<feature type="chain" id="PRO_5026783055" evidence="7">
    <location>
        <begin position="27"/>
        <end position="1084"/>
    </location>
</feature>
<keyword evidence="2" id="KW-0813">Transport</keyword>
<dbReference type="InterPro" id="IPR057601">
    <property type="entry name" value="Oar-like_b-barrel"/>
</dbReference>
<sequence length="1084" mass="116364">MSMRIYLAASVAGLSLATAMASPAAAQETTAAVRGTVEAEGAPVTGATVVITHGPSGTTVRTTTGSDGSFSANGLRIGGPFTVTVDASGYETSTITDLNLTAGQAFRLPIVLQASNDIIVTAANLGGALETSTGPITALGRTEIEGAASINRDIRDLARRDPLVTMDLSNSRTIEIAGNNGRLNRFSVDGVQFSDDFGLNNGGLPTSRGPVPFDAIEQFSVKTAPYDVAEGDFQGGAINVVLRSGGNRFRGSGFFTYTDDSLTGDSTRGRAVSLDFDSKQYGGHISGPIVRDRLFFALTYERTEESDPFDNGVGAGFSNQVPGITQAQIDQVSAIAQSVYGYDTLGQIQNATETDEKIVAKLDWNVTDDHRASLTYIRNVGTQQFQQNTFTTAPFALGLFSNGYELSEEVNSGVFQLNSTWSDDLSSELRVSYRDYNRDQTPFGGRGFGQFEVCLDPTSINAGTNTAISCGGSRLFFGPDVSRQSNDLNTENLSVDFTARYEAGDHSFKFMVGYTNVSVFNLFLQRSLGDFYFDSVADLQARNANRLRLGGAVPSLDPNDAAASFGTQNWTIGLQDDWQVNDTLQVTLGVRYDLFNNDAYPPLNPNFVGRYGFSNRETFSGKGVFQPRFGFNWQASDALIVRGGVGIFAGGTPDVFVSNSFSNTGLLTNSIDINRTNCAASNTCAGLNGVTGRTIPGEVGNFLATNVGSLALAPTNAIDPDLDVARKLKASLQADYEADLGALGDGWLFGAQILYDENLRGYTWTDIRSVPGGTLPDGRVRYRALPGVTGTNQDLLMTNSFRGRGIFGSLRVAKEFDFGLSFDASYTRSDVQDEGALTSATAGSLYSNNAFADANFAAYGRSIYEIRDQWKFSVDFRRELFGDNETRISLFGEYRSGRPYSITALDNSSGRLATWGTIGNGGRVLAYIPTLNDPRVSFDTAASEAAFNTLVTQLGLDRFRGSVVPKNSQTSPDFFKIDLHLSQELPVPVLGGAKIRLFADIENVLNLIDSDWGALRQVGFPYTAALARVACLTAATPTGTAGTVSTSTATNCAQYRYSNVLAPNEVLVTRQSLYGIRVGVRFEF</sequence>
<dbReference type="GO" id="GO:0015344">
    <property type="term" value="F:siderophore uptake transmembrane transporter activity"/>
    <property type="evidence" value="ECO:0007669"/>
    <property type="project" value="TreeGrafter"/>
</dbReference>
<dbReference type="AlphaFoldDB" id="A0A6M4AUX6"/>
<comment type="subcellular location">
    <subcellularLocation>
        <location evidence="1">Cell outer membrane</location>
        <topology evidence="1">Multi-pass membrane protein</topology>
    </subcellularLocation>
</comment>
<keyword evidence="10" id="KW-1185">Reference proteome</keyword>
<dbReference type="InterPro" id="IPR036942">
    <property type="entry name" value="Beta-barrel_TonB_sf"/>
</dbReference>
<dbReference type="Gene3D" id="2.170.130.10">
    <property type="entry name" value="TonB-dependent receptor, plug domain"/>
    <property type="match status" value="1"/>
</dbReference>
<dbReference type="PANTHER" id="PTHR30069:SF46">
    <property type="entry name" value="OAR PROTEIN"/>
    <property type="match status" value="1"/>
</dbReference>
<dbReference type="InterPro" id="IPR039426">
    <property type="entry name" value="TonB-dep_rcpt-like"/>
</dbReference>
<feature type="domain" description="TonB-dependent transporter Oar-like beta-barrel" evidence="8">
    <location>
        <begin position="241"/>
        <end position="1006"/>
    </location>
</feature>
<evidence type="ECO:0000256" key="3">
    <source>
        <dbReference type="ARBA" id="ARBA00022452"/>
    </source>
</evidence>
<dbReference type="EMBL" id="CP053015">
    <property type="protein sequence ID" value="QJQ32967.1"/>
    <property type="molecule type" value="Genomic_DNA"/>
</dbReference>
<dbReference type="KEGG" id="slan:GV829_11370"/>
<keyword evidence="9" id="KW-0675">Receptor</keyword>
<evidence type="ECO:0000256" key="6">
    <source>
        <dbReference type="ARBA" id="ARBA00023237"/>
    </source>
</evidence>
<evidence type="ECO:0000256" key="7">
    <source>
        <dbReference type="SAM" id="SignalP"/>
    </source>
</evidence>
<keyword evidence="6" id="KW-0998">Cell outer membrane</keyword>
<dbReference type="SUPFAM" id="SSF49464">
    <property type="entry name" value="Carboxypeptidase regulatory domain-like"/>
    <property type="match status" value="1"/>
</dbReference>
<organism evidence="9 10">
    <name type="scientific">Sphingomonas lacunae</name>
    <dbReference type="NCBI Taxonomy" id="2698828"/>
    <lineage>
        <taxon>Bacteria</taxon>
        <taxon>Pseudomonadati</taxon>
        <taxon>Pseudomonadota</taxon>
        <taxon>Alphaproteobacteria</taxon>
        <taxon>Sphingomonadales</taxon>
        <taxon>Sphingomonadaceae</taxon>
        <taxon>Sphingomonas</taxon>
    </lineage>
</organism>